<evidence type="ECO:0000256" key="2">
    <source>
        <dbReference type="SAM" id="SignalP"/>
    </source>
</evidence>
<dbReference type="PANTHER" id="PTHR36571">
    <property type="entry name" value="PROTEIN YGIW"/>
    <property type="match status" value="1"/>
</dbReference>
<sequence>MPFKKILKTSALMFGLALPVAATWAQYAGPTSVPNLTVKQLLETGQDDQHATLRGFIVSHDGGEHYTFADDTGRLKVEIDAKYFPPGVKIDDKVRVELSGEFDKDRLTGKTELDVKRVITVLR</sequence>
<feature type="signal peptide" evidence="2">
    <location>
        <begin position="1"/>
        <end position="24"/>
    </location>
</feature>
<reference evidence="3 4" key="1">
    <citation type="submission" date="2018-09" db="EMBL/GenBank/DDBJ databases">
        <title>Acidovorax cavernicola nov. sp. isolated from Gruta de las Maravillas (Aracena, Spain).</title>
        <authorList>
            <person name="Jurado V."/>
            <person name="Gutierrez-Patricio S."/>
            <person name="Gonzalez-Pimentel J.L."/>
            <person name="Miller A.Z."/>
            <person name="Laiz L."/>
            <person name="Saiz-Jimenez C."/>
        </authorList>
    </citation>
    <scope>NUCLEOTIDE SEQUENCE [LARGE SCALE GENOMIC DNA]</scope>
    <source>
        <strain evidence="3 4">1011MAR4D40.2</strain>
    </source>
</reference>
<dbReference type="Gene3D" id="2.40.50.200">
    <property type="entry name" value="Bacterial OB-fold"/>
    <property type="match status" value="1"/>
</dbReference>
<dbReference type="PANTHER" id="PTHR36571:SF1">
    <property type="entry name" value="PROTEIN YGIW"/>
    <property type="match status" value="1"/>
</dbReference>
<keyword evidence="4" id="KW-1185">Reference proteome</keyword>
<feature type="chain" id="PRO_5040782539" evidence="2">
    <location>
        <begin position="25"/>
        <end position="123"/>
    </location>
</feature>
<dbReference type="RefSeq" id="WP_119551044.1">
    <property type="nucleotide sequence ID" value="NZ_QXMN01000001.1"/>
</dbReference>
<dbReference type="InterPro" id="IPR036700">
    <property type="entry name" value="BOBF_sf"/>
</dbReference>
<dbReference type="InterPro" id="IPR005220">
    <property type="entry name" value="CarO-like"/>
</dbReference>
<dbReference type="Proteomes" id="UP000265619">
    <property type="component" value="Unassembled WGS sequence"/>
</dbReference>
<keyword evidence="1 2" id="KW-0732">Signal</keyword>
<organism evidence="3 4">
    <name type="scientific">Acidovorax cavernicola</name>
    <dbReference type="NCBI Taxonomy" id="1675792"/>
    <lineage>
        <taxon>Bacteria</taxon>
        <taxon>Pseudomonadati</taxon>
        <taxon>Pseudomonadota</taxon>
        <taxon>Betaproteobacteria</taxon>
        <taxon>Burkholderiales</taxon>
        <taxon>Comamonadaceae</taxon>
        <taxon>Acidovorax</taxon>
    </lineage>
</organism>
<dbReference type="Pfam" id="PF04076">
    <property type="entry name" value="BOF"/>
    <property type="match status" value="1"/>
</dbReference>
<dbReference type="AlphaFoldDB" id="A0A9X8D911"/>
<proteinExistence type="predicted"/>
<dbReference type="NCBIfam" id="NF033674">
    <property type="entry name" value="stress_OB_fold"/>
    <property type="match status" value="1"/>
</dbReference>
<gene>
    <name evidence="3" type="ORF">D3H34_00135</name>
</gene>
<dbReference type="SUPFAM" id="SSF101756">
    <property type="entry name" value="Hypothetical protein YgiW"/>
    <property type="match status" value="1"/>
</dbReference>
<evidence type="ECO:0000313" key="4">
    <source>
        <dbReference type="Proteomes" id="UP000265619"/>
    </source>
</evidence>
<comment type="caution">
    <text evidence="3">The sequence shown here is derived from an EMBL/GenBank/DDBJ whole genome shotgun (WGS) entry which is preliminary data.</text>
</comment>
<dbReference type="EMBL" id="QXMN01000001">
    <property type="protein sequence ID" value="RIX84998.1"/>
    <property type="molecule type" value="Genomic_DNA"/>
</dbReference>
<dbReference type="OrthoDB" id="6650354at2"/>
<evidence type="ECO:0000256" key="1">
    <source>
        <dbReference type="ARBA" id="ARBA00022729"/>
    </source>
</evidence>
<name>A0A9X8D911_9BURK</name>
<protein>
    <submittedName>
        <fullName evidence="3">NirD/YgiW/YdeI family stress tolerance protein</fullName>
    </submittedName>
</protein>
<accession>A0A9X8D911</accession>
<evidence type="ECO:0000313" key="3">
    <source>
        <dbReference type="EMBL" id="RIX84998.1"/>
    </source>
</evidence>